<keyword evidence="4" id="KW-0862">Zinc</keyword>
<dbReference type="EMBL" id="CAMXCT010004446">
    <property type="protein sequence ID" value="CAI4009111.1"/>
    <property type="molecule type" value="Genomic_DNA"/>
</dbReference>
<accession>A0A9P1DF74</accession>
<keyword evidence="2" id="KW-0479">Metal-binding</keyword>
<feature type="compositionally biased region" description="Low complexity" evidence="6">
    <location>
        <begin position="959"/>
        <end position="981"/>
    </location>
</feature>
<evidence type="ECO:0000313" key="9">
    <source>
        <dbReference type="EMBL" id="CAL1162486.1"/>
    </source>
</evidence>
<dbReference type="Gene3D" id="3.30.1740.10">
    <property type="entry name" value="Zinc finger, PARP-type"/>
    <property type="match status" value="1"/>
</dbReference>
<comment type="caution">
    <text evidence="8">The sequence shown here is derived from an EMBL/GenBank/DDBJ whole genome shotgun (WGS) entry which is preliminary data.</text>
</comment>
<organism evidence="8">
    <name type="scientific">Cladocopium goreaui</name>
    <dbReference type="NCBI Taxonomy" id="2562237"/>
    <lineage>
        <taxon>Eukaryota</taxon>
        <taxon>Sar</taxon>
        <taxon>Alveolata</taxon>
        <taxon>Dinophyceae</taxon>
        <taxon>Suessiales</taxon>
        <taxon>Symbiodiniaceae</taxon>
        <taxon>Cladocopium</taxon>
    </lineage>
</organism>
<evidence type="ECO:0000256" key="3">
    <source>
        <dbReference type="ARBA" id="ARBA00022771"/>
    </source>
</evidence>
<dbReference type="PROSITE" id="PS50064">
    <property type="entry name" value="ZF_PARP_2"/>
    <property type="match status" value="1"/>
</dbReference>
<dbReference type="Proteomes" id="UP001152797">
    <property type="component" value="Unassembled WGS sequence"/>
</dbReference>
<dbReference type="EMBL" id="CAMXCT020004446">
    <property type="protein sequence ID" value="CAL1162486.1"/>
    <property type="molecule type" value="Genomic_DNA"/>
</dbReference>
<evidence type="ECO:0000256" key="5">
    <source>
        <dbReference type="ARBA" id="ARBA00023242"/>
    </source>
</evidence>
<evidence type="ECO:0000259" key="7">
    <source>
        <dbReference type="PROSITE" id="PS50064"/>
    </source>
</evidence>
<evidence type="ECO:0000313" key="11">
    <source>
        <dbReference type="Proteomes" id="UP001152797"/>
    </source>
</evidence>
<evidence type="ECO:0000256" key="4">
    <source>
        <dbReference type="ARBA" id="ARBA00022833"/>
    </source>
</evidence>
<dbReference type="EMBL" id="CAMXCT030004446">
    <property type="protein sequence ID" value="CAL4796423.1"/>
    <property type="molecule type" value="Genomic_DNA"/>
</dbReference>
<dbReference type="InterPro" id="IPR001510">
    <property type="entry name" value="Znf_PARP"/>
</dbReference>
<keyword evidence="3" id="KW-0863">Zinc-finger</keyword>
<dbReference type="GO" id="GO:0003677">
    <property type="term" value="F:DNA binding"/>
    <property type="evidence" value="ECO:0007669"/>
    <property type="project" value="InterPro"/>
</dbReference>
<feature type="region of interest" description="Disordered" evidence="6">
    <location>
        <begin position="894"/>
        <end position="1003"/>
    </location>
</feature>
<protein>
    <submittedName>
        <fullName evidence="10">E3 ubiquitin-protein ligase HERC1</fullName>
    </submittedName>
</protein>
<evidence type="ECO:0000313" key="8">
    <source>
        <dbReference type="EMBL" id="CAI4009111.1"/>
    </source>
</evidence>
<sequence>MCPLDRANASGIATEFVAWVMFWLGAVGQHWRRFNERLELPSSVPIQCLVISWDSLKTNTAVMKGLRQCVYARSLVDSSKHGAEQVFPLLSNRCAIHQLALIRKHSLFFFGGFWSTIVRLCHLYEIRSFRRHVKKAILQVVLRDFEHIRVHQLPADFEGWQREKASALFQSMDPKSNRYHLHQALSVVDNSETSSTKFIHWCTGSSCFCEGKPRKALVRMVQLYQRLFGNGFAEGTFLHKILSRVFEALSETSGDGQIANQMESLLAEIDMGQGEGDVFGPDDKDWTQLSILPKMPESVGLSPAELNRKRKQLCFAAILEESFIPRTTLLQSRIETLSAGMNMLFKRTADISKLHHLVHVMHSPEENSDLAARSSSFFREYMRGGFGMKLMGMQIQFLEDFPRLGIGPLAKDAFQMCLLEMGDCWKRFVHDLDRYPFKTFCLLDCSTSEEVLGRCAMIRAQMEACSNCIDVEFTAQILAFLDSRQGNEELLSRARIVQEFLMDIAIFVPISSDQVECCHGFHQTLTNRFRGQKPTAQTAQEVGLWASITSTYKQFWKFLWGKSGDAKTRNRIKRFGVKGVNQYSQTEGRVQASANRPCKFNFRDLGALCDQEPVAKTAKVPKKICGWNIFQRKWFEARQLQPDEWKKEIKSCARAWRDLSGDNREPFEAEAAHEQSLRDEARFERFPVKAESKAETDDAVPLPASASLRKNALSHLSESRTIHSYKHFQDETANLFSRWNGGVSDSQGCLRLDHINLDLSNLNLEQKWDDALQGSVEEFSWSKSNLDMAGCKHHVCHETHGKMRQGSLLAFALRHRTRYVFIGPVIKKPQVQIFLEGIPSSNGDHVSICEIFEQYGALSSLTLKVYEYVVCAHQSLFSVEIAKGSANLCLDANPARGGQKKRSDNLPFGMKVPKRKRARRTCPPTNATQKEKKLDVCPETQDAVRDAFPGFQDEDSGGSDSEVQSPTSSSPSSASSSTSESSDTEGEPLSIDPQHRQEEDTTRQILRSHADLKPDDSAAASSLATVAAPVNPGKTKCQSSVGLCDVGQQIAPRLAQCRHCGSKISRYSMRLAYSFSTSKFFAWIHPSCFVAYLQSVNGSRAQAVSCLNDWVEAHPDCTPEIRAELQELVSRLLAAPVDFFLYGQDEGRIYGLAVESAGNYVPYHIEILRLKSAHFGSPNYRQRAYILAARVDTCTKSHFAMICWNYCLDLGHGLTYPPYSKDSGWKNKETKRQERQMLRELGVLGGGWGAFCSNLARNEREKLNWRERTKLDVECARLFGKEEPVTVEDVHAQVIDLYIDVARSSSKGMGVYQHGLGAAFTTQMKVYHLGRRAFVPAEALLAGQGLDPHDFLFTERDYRAYNKMAGNCCTTSVLGAAVTAILLGVLYKREDGQHFLSAASMPPAPHGIPEPDATQLNVSRVTWDIHSSVASVSLNNT</sequence>
<proteinExistence type="predicted"/>
<reference evidence="9" key="2">
    <citation type="submission" date="2024-04" db="EMBL/GenBank/DDBJ databases">
        <authorList>
            <person name="Chen Y."/>
            <person name="Shah S."/>
            <person name="Dougan E. K."/>
            <person name="Thang M."/>
            <person name="Chan C."/>
        </authorList>
    </citation>
    <scope>NUCLEOTIDE SEQUENCE [LARGE SCALE GENOMIC DNA]</scope>
</reference>
<gene>
    <name evidence="8" type="ORF">C1SCF055_LOCUS34485</name>
</gene>
<dbReference type="GO" id="GO:0008270">
    <property type="term" value="F:zinc ion binding"/>
    <property type="evidence" value="ECO:0007669"/>
    <property type="project" value="UniProtKB-KW"/>
</dbReference>
<feature type="compositionally biased region" description="Basic and acidic residues" evidence="6">
    <location>
        <begin position="993"/>
        <end position="1003"/>
    </location>
</feature>
<evidence type="ECO:0000256" key="6">
    <source>
        <dbReference type="SAM" id="MobiDB-lite"/>
    </source>
</evidence>
<reference evidence="8" key="1">
    <citation type="submission" date="2022-10" db="EMBL/GenBank/DDBJ databases">
        <authorList>
            <person name="Chen Y."/>
            <person name="Dougan E. K."/>
            <person name="Chan C."/>
            <person name="Rhodes N."/>
            <person name="Thang M."/>
        </authorList>
    </citation>
    <scope>NUCLEOTIDE SEQUENCE</scope>
</reference>
<dbReference type="GO" id="GO:0005634">
    <property type="term" value="C:nucleus"/>
    <property type="evidence" value="ECO:0007669"/>
    <property type="project" value="UniProtKB-SubCell"/>
</dbReference>
<feature type="domain" description="PARP-type" evidence="7">
    <location>
        <begin position="1055"/>
        <end position="1135"/>
    </location>
</feature>
<dbReference type="SUPFAM" id="SSF57716">
    <property type="entry name" value="Glucocorticoid receptor-like (DNA-binding domain)"/>
    <property type="match status" value="1"/>
</dbReference>
<evidence type="ECO:0000256" key="2">
    <source>
        <dbReference type="ARBA" id="ARBA00022723"/>
    </source>
</evidence>
<dbReference type="InterPro" id="IPR036957">
    <property type="entry name" value="Znf_PARP_sf"/>
</dbReference>
<evidence type="ECO:0000256" key="1">
    <source>
        <dbReference type="ARBA" id="ARBA00004123"/>
    </source>
</evidence>
<comment type="subcellular location">
    <subcellularLocation>
        <location evidence="1">Nucleus</location>
    </subcellularLocation>
</comment>
<keyword evidence="11" id="KW-1185">Reference proteome</keyword>
<evidence type="ECO:0000313" key="10">
    <source>
        <dbReference type="EMBL" id="CAL4796423.1"/>
    </source>
</evidence>
<name>A0A9P1DF74_9DINO</name>
<dbReference type="OrthoDB" id="416877at2759"/>
<keyword evidence="5" id="KW-0539">Nucleus</keyword>